<reference evidence="1" key="1">
    <citation type="submission" date="2019-07" db="EMBL/GenBank/DDBJ databases">
        <title>Phylogenomic Reclassification of ATCC Bacillus Strains and Various Taxa within the Genus Bacillus.</title>
        <authorList>
            <person name="Riojas M.A."/>
            <person name="Frank A.M."/>
            <person name="Fenn S.L."/>
            <person name="King S.P."/>
            <person name="Brower S.M."/>
            <person name="Hazbon M.H."/>
        </authorList>
    </citation>
    <scope>NUCLEOTIDE SEQUENCE</scope>
    <source>
        <strain evidence="1">NR-12239</strain>
    </source>
</reference>
<evidence type="ECO:0000313" key="1">
    <source>
        <dbReference type="EMBL" id="MDR4326981.1"/>
    </source>
</evidence>
<comment type="caution">
    <text evidence="1">The sequence shown here is derived from an EMBL/GenBank/DDBJ whole genome shotgun (WGS) entry which is preliminary data.</text>
</comment>
<name>A0AAJ2DLS9_9BACI</name>
<evidence type="ECO:0000313" key="2">
    <source>
        <dbReference type="Proteomes" id="UP001248134"/>
    </source>
</evidence>
<dbReference type="Proteomes" id="UP001248134">
    <property type="component" value="Unassembled WGS sequence"/>
</dbReference>
<protein>
    <submittedName>
        <fullName evidence="1">Uncharacterized protein</fullName>
    </submittedName>
</protein>
<accession>A0AAJ2DLS9</accession>
<dbReference type="AlphaFoldDB" id="A0AAJ2DLS9"/>
<dbReference type="EMBL" id="VLYX01000012">
    <property type="protein sequence ID" value="MDR4326981.1"/>
    <property type="molecule type" value="Genomic_DNA"/>
</dbReference>
<sequence>MLEKVSIRKENMLSHKRMIANLEKVQLLIKEKIGKTSMKQNGKLRIVVANKKERDLLIEA</sequence>
<organism evidence="1 2">
    <name type="scientific">Bacillus pseudomycoides</name>
    <dbReference type="NCBI Taxonomy" id="64104"/>
    <lineage>
        <taxon>Bacteria</taxon>
        <taxon>Bacillati</taxon>
        <taxon>Bacillota</taxon>
        <taxon>Bacilli</taxon>
        <taxon>Bacillales</taxon>
        <taxon>Bacillaceae</taxon>
        <taxon>Bacillus</taxon>
        <taxon>Bacillus cereus group</taxon>
    </lineage>
</organism>
<gene>
    <name evidence="1" type="ORF">FOS08_13890</name>
</gene>
<proteinExistence type="predicted"/>